<evidence type="ECO:0000313" key="3">
    <source>
        <dbReference type="EMBL" id="CAB4187146.1"/>
    </source>
</evidence>
<organism evidence="3">
    <name type="scientific">uncultured Caudovirales phage</name>
    <dbReference type="NCBI Taxonomy" id="2100421"/>
    <lineage>
        <taxon>Viruses</taxon>
        <taxon>Duplodnaviria</taxon>
        <taxon>Heunggongvirae</taxon>
        <taxon>Uroviricota</taxon>
        <taxon>Caudoviricetes</taxon>
        <taxon>Peduoviridae</taxon>
        <taxon>Maltschvirus</taxon>
        <taxon>Maltschvirus maltsch</taxon>
    </lineage>
</organism>
<accession>A0A6J5QXH0</accession>
<gene>
    <name evidence="2" type="ORF">UFOVP1008_41</name>
    <name evidence="3" type="ORF">UFOVP1160_5</name>
    <name evidence="4" type="ORF">UFOVP1352_45</name>
    <name evidence="1" type="ORF">UFOVP498_49</name>
</gene>
<dbReference type="EMBL" id="LR796954">
    <property type="protein sequence ID" value="CAB4177737.1"/>
    <property type="molecule type" value="Genomic_DNA"/>
</dbReference>
<dbReference type="EMBL" id="LR797301">
    <property type="protein sequence ID" value="CAB4200363.1"/>
    <property type="molecule type" value="Genomic_DNA"/>
</dbReference>
<dbReference type="EMBL" id="LR796467">
    <property type="protein sequence ID" value="CAB4146694.1"/>
    <property type="molecule type" value="Genomic_DNA"/>
</dbReference>
<name>A0A6J5QXH0_9CAUD</name>
<dbReference type="InterPro" id="IPR056209">
    <property type="entry name" value="SU10_adaptor"/>
</dbReference>
<dbReference type="Pfam" id="PF24175">
    <property type="entry name" value="SU10_adaptor"/>
    <property type="match status" value="1"/>
</dbReference>
<proteinExistence type="predicted"/>
<dbReference type="EMBL" id="LR797110">
    <property type="protein sequence ID" value="CAB4187146.1"/>
    <property type="molecule type" value="Genomic_DNA"/>
</dbReference>
<reference evidence="3" key="1">
    <citation type="submission" date="2020-05" db="EMBL/GenBank/DDBJ databases">
        <authorList>
            <person name="Chiriac C."/>
            <person name="Salcher M."/>
            <person name="Ghai R."/>
            <person name="Kavagutti S V."/>
        </authorList>
    </citation>
    <scope>NUCLEOTIDE SEQUENCE</scope>
</reference>
<sequence length="212" mass="23823">MPSPITSYATLVAAVPEWANRNDAEYIAAVPLFIQQTELRMFRHLRCPGNEKTGVFAALTFNNQVGVTIPQDYLEAKMVYYGSRPLERISDQRISEMAYETPDVGTPKYFARVNGSIVFYPQADVNDDVRLIYYESQGPLSATVTWTRMLMISPFAYLYGALAEGARYLRDPAETQLWDQRFQSELDSMNAQAYDNEAAGSTVVVTEIGGGW</sequence>
<evidence type="ECO:0000313" key="4">
    <source>
        <dbReference type="EMBL" id="CAB4200363.1"/>
    </source>
</evidence>
<evidence type="ECO:0000313" key="2">
    <source>
        <dbReference type="EMBL" id="CAB4177737.1"/>
    </source>
</evidence>
<evidence type="ECO:0000313" key="1">
    <source>
        <dbReference type="EMBL" id="CAB4146694.1"/>
    </source>
</evidence>
<protein>
    <submittedName>
        <fullName evidence="3">Uncharacterized protein</fullName>
    </submittedName>
</protein>